<evidence type="ECO:0000313" key="3">
    <source>
        <dbReference type="Proteomes" id="UP000093898"/>
    </source>
</evidence>
<evidence type="ECO:0000313" key="2">
    <source>
        <dbReference type="EMBL" id="OBJ41340.1"/>
    </source>
</evidence>
<sequence length="114" mass="13089">MFSEDHPISPRYVLALIKYLPLESAYVAELRGGQRFRGWGHDRFQMVHLINQMKVLTFLFILANRDPKKSAPKPQPMYPMPEDKPETKPAPKPGSFAFIAHSLLDEQRQAQRGA</sequence>
<dbReference type="Proteomes" id="UP000093898">
    <property type="component" value="Unassembled WGS sequence"/>
</dbReference>
<dbReference type="AlphaFoldDB" id="A0A1A3GZW1"/>
<name>A0A1A3GZW1_MYCMU</name>
<organism evidence="2 3">
    <name type="scientific">Mycolicibacterium mucogenicum</name>
    <name type="common">Mycobacterium mucogenicum</name>
    <dbReference type="NCBI Taxonomy" id="56689"/>
    <lineage>
        <taxon>Bacteria</taxon>
        <taxon>Bacillati</taxon>
        <taxon>Actinomycetota</taxon>
        <taxon>Actinomycetes</taxon>
        <taxon>Mycobacteriales</taxon>
        <taxon>Mycobacteriaceae</taxon>
        <taxon>Mycolicibacterium</taxon>
    </lineage>
</organism>
<gene>
    <name evidence="2" type="ORF">A5630_23060</name>
</gene>
<reference evidence="2 3" key="1">
    <citation type="submission" date="2016-06" db="EMBL/GenBank/DDBJ databases">
        <authorList>
            <person name="Kjaerup R.B."/>
            <person name="Dalgaard T.S."/>
            <person name="Juul-Madsen H.R."/>
        </authorList>
    </citation>
    <scope>NUCLEOTIDE SEQUENCE [LARGE SCALE GENOMIC DNA]</scope>
    <source>
        <strain evidence="2 3">1127319.6</strain>
    </source>
</reference>
<evidence type="ECO:0000256" key="1">
    <source>
        <dbReference type="SAM" id="MobiDB-lite"/>
    </source>
</evidence>
<dbReference type="EMBL" id="LZLC01000134">
    <property type="protein sequence ID" value="OBJ41340.1"/>
    <property type="molecule type" value="Genomic_DNA"/>
</dbReference>
<comment type="caution">
    <text evidence="2">The sequence shown here is derived from an EMBL/GenBank/DDBJ whole genome shotgun (WGS) entry which is preliminary data.</text>
</comment>
<protein>
    <submittedName>
        <fullName evidence="2">Uncharacterized protein</fullName>
    </submittedName>
</protein>
<accession>A0A1A3GZW1</accession>
<feature type="region of interest" description="Disordered" evidence="1">
    <location>
        <begin position="67"/>
        <end position="95"/>
    </location>
</feature>
<proteinExistence type="predicted"/>